<feature type="region of interest" description="Disordered" evidence="1">
    <location>
        <begin position="403"/>
        <end position="441"/>
    </location>
</feature>
<dbReference type="SUPFAM" id="SSF56672">
    <property type="entry name" value="DNA/RNA polymerases"/>
    <property type="match status" value="1"/>
</dbReference>
<dbReference type="InterPro" id="IPR013103">
    <property type="entry name" value="RVT_2"/>
</dbReference>
<evidence type="ECO:0000313" key="3">
    <source>
        <dbReference type="EMBL" id="SPC85831.1"/>
    </source>
</evidence>
<proteinExistence type="predicted"/>
<dbReference type="EMBL" id="OIVN01000804">
    <property type="protein sequence ID" value="SPC85831.1"/>
    <property type="molecule type" value="Genomic_DNA"/>
</dbReference>
<dbReference type="PANTHER" id="PTHR11439">
    <property type="entry name" value="GAG-POL-RELATED RETROTRANSPOSON"/>
    <property type="match status" value="1"/>
</dbReference>
<name>A0A2N9FFZ8_FAGSY</name>
<dbReference type="PANTHER" id="PTHR11439:SF461">
    <property type="entry name" value="OS10G0432200 PROTEIN"/>
    <property type="match status" value="1"/>
</dbReference>
<feature type="compositionally biased region" description="Polar residues" evidence="1">
    <location>
        <begin position="405"/>
        <end position="416"/>
    </location>
</feature>
<evidence type="ECO:0000256" key="1">
    <source>
        <dbReference type="SAM" id="MobiDB-lite"/>
    </source>
</evidence>
<reference evidence="3" key="1">
    <citation type="submission" date="2018-02" db="EMBL/GenBank/DDBJ databases">
        <authorList>
            <person name="Cohen D.B."/>
            <person name="Kent A.D."/>
        </authorList>
    </citation>
    <scope>NUCLEOTIDE SEQUENCE</scope>
</reference>
<evidence type="ECO:0000259" key="2">
    <source>
        <dbReference type="Pfam" id="PF07727"/>
    </source>
</evidence>
<accession>A0A2N9FFZ8</accession>
<feature type="compositionally biased region" description="Polar residues" evidence="1">
    <location>
        <begin position="427"/>
        <end position="441"/>
    </location>
</feature>
<organism evidence="3">
    <name type="scientific">Fagus sylvatica</name>
    <name type="common">Beechnut</name>
    <dbReference type="NCBI Taxonomy" id="28930"/>
    <lineage>
        <taxon>Eukaryota</taxon>
        <taxon>Viridiplantae</taxon>
        <taxon>Streptophyta</taxon>
        <taxon>Embryophyta</taxon>
        <taxon>Tracheophyta</taxon>
        <taxon>Spermatophyta</taxon>
        <taxon>Magnoliopsida</taxon>
        <taxon>eudicotyledons</taxon>
        <taxon>Gunneridae</taxon>
        <taxon>Pentapetalae</taxon>
        <taxon>rosids</taxon>
        <taxon>fabids</taxon>
        <taxon>Fagales</taxon>
        <taxon>Fagaceae</taxon>
        <taxon>Fagus</taxon>
    </lineage>
</organism>
<dbReference type="AlphaFoldDB" id="A0A2N9FFZ8"/>
<dbReference type="InterPro" id="IPR043502">
    <property type="entry name" value="DNA/RNA_pol_sf"/>
</dbReference>
<dbReference type="Pfam" id="PF07727">
    <property type="entry name" value="RVT_2"/>
    <property type="match status" value="1"/>
</dbReference>
<dbReference type="CDD" id="cd09272">
    <property type="entry name" value="RNase_HI_RT_Ty1"/>
    <property type="match status" value="1"/>
</dbReference>
<gene>
    <name evidence="3" type="ORF">FSB_LOCUS13713</name>
</gene>
<feature type="domain" description="Reverse transcriptase Ty1/copia-type" evidence="2">
    <location>
        <begin position="481"/>
        <end position="600"/>
    </location>
</feature>
<protein>
    <recommendedName>
        <fullName evidence="2">Reverse transcriptase Ty1/copia-type domain-containing protein</fullName>
    </recommendedName>
</protein>
<sequence>MAKSKISKPIHIILDGDNYSFWDQGMCSFLKGHKLWLYVTGQRHPPKQQKDKTKDAFAFRLEDWDSINHQIITWLRNTSTPSVSMEFRGYDTAKDVWNMLASQYAGSDGAREHYVMTRISILQRLHGRSNTWDEVLEYVASAFLGLLQYQLRQDLVIRSVSEAKLVSTHRECLRFHQFLMGILDDFESPHTTVLTTPASVDPIVTALPRGHHKRRSNQKNSHLICAFCKNLGHTIDRCNMRARIFQRSVALTASRSVPSSDVASLDPVSLTTPTYSITDLQALFSQVQPPSSSASNPAFSVTPGISSEWFLDSACCNHMTDNLHLTSAHTPPVLPTITTADGSAITPPLLSHYWGEAALTTVYTINRCPSLIVQNTTPFEQLFGTAPNYSLLKTDPLPDIFLEIPSTSDESVNPISDESPPADPTSDESPTADPTFNESPFSAPTANLVNTIASKPHHSHRASSDPLWQQAIKEELDALLKTDGTVDRYKARLVAKGFTQEYGIDYEETFAPVARLSSVRTLIAVSASQYWPLFQMDVKNAFLNGELTEEVYMQLPPSFSHPPGFSHKVCCLRRALYGFKQAPRAWFAKFSSIISQHGFSDLKRFLGQHFEMKDLGPLNYFLGLKVSSSSDGYYLTQAKYTSDLISRARIMDSKIVNTPIKYNNCLNTHDGEPLPDATLYRQLFMAAPQFLHYVIVLRILRYLKGTLFHGLHFSSQSSLTLQAYFDADWTGDPIDRRSTTGYCFLLSDSIISWRSKKQSVVTRSSTEAEYRALADTTAELLWLRWLFQDLGVDCSTAIPIHCNNQSAIQIAHNDVFHEHTKHIEINCHFIRHHLLQSTLQLHSVFSQDQLADIFTKPMPLGHFRDLISKFKLVSLYPT</sequence>